<sequence length="139" mass="15014">MPLTVVPTRAAPGCPGQQGLIWSGRSTVPKACHSLRSVEPESPQRNRAALSPLLPQHSPHNLATRFLEQYAVKALTVVLLKVSVMFLKFSAQMESTDDLVSRLSSGPPQTSPEPTAISVTAFPRDRDVKLTDDLSILSA</sequence>
<protein>
    <submittedName>
        <fullName evidence="1">Uncharacterized protein</fullName>
    </submittedName>
</protein>
<gene>
    <name evidence="1" type="ORF">E5288_WYG000147</name>
</gene>
<dbReference type="EMBL" id="VBQZ03000038">
    <property type="protein sequence ID" value="MXQ87450.1"/>
    <property type="molecule type" value="Genomic_DNA"/>
</dbReference>
<dbReference type="AlphaFoldDB" id="A0A6B0RBX0"/>
<comment type="caution">
    <text evidence="1">The sequence shown here is derived from an EMBL/GenBank/DDBJ whole genome shotgun (WGS) entry which is preliminary data.</text>
</comment>
<keyword evidence="2" id="KW-1185">Reference proteome</keyword>
<organism evidence="1 2">
    <name type="scientific">Bos mutus</name>
    <name type="common">wild yak</name>
    <dbReference type="NCBI Taxonomy" id="72004"/>
    <lineage>
        <taxon>Eukaryota</taxon>
        <taxon>Metazoa</taxon>
        <taxon>Chordata</taxon>
        <taxon>Craniata</taxon>
        <taxon>Vertebrata</taxon>
        <taxon>Euteleostomi</taxon>
        <taxon>Mammalia</taxon>
        <taxon>Eutheria</taxon>
        <taxon>Laurasiatheria</taxon>
        <taxon>Artiodactyla</taxon>
        <taxon>Ruminantia</taxon>
        <taxon>Pecora</taxon>
        <taxon>Bovidae</taxon>
        <taxon>Bovinae</taxon>
        <taxon>Bos</taxon>
    </lineage>
</organism>
<accession>A0A6B0RBX0</accession>
<reference evidence="1" key="1">
    <citation type="submission" date="2019-10" db="EMBL/GenBank/DDBJ databases">
        <title>The sequence and de novo assembly of the wild yak genome.</title>
        <authorList>
            <person name="Liu Y."/>
        </authorList>
    </citation>
    <scope>NUCLEOTIDE SEQUENCE [LARGE SCALE GENOMIC DNA]</scope>
    <source>
        <strain evidence="1">WY2019</strain>
    </source>
</reference>
<dbReference type="Proteomes" id="UP000322234">
    <property type="component" value="Unassembled WGS sequence"/>
</dbReference>
<evidence type="ECO:0000313" key="1">
    <source>
        <dbReference type="EMBL" id="MXQ87450.1"/>
    </source>
</evidence>
<proteinExistence type="predicted"/>
<name>A0A6B0RBX0_9CETA</name>
<evidence type="ECO:0000313" key="2">
    <source>
        <dbReference type="Proteomes" id="UP000322234"/>
    </source>
</evidence>